<keyword evidence="2" id="KW-1185">Reference proteome</keyword>
<evidence type="ECO:0000313" key="2">
    <source>
        <dbReference type="Proteomes" id="UP001177670"/>
    </source>
</evidence>
<dbReference type="AlphaFoldDB" id="A0AA40KVL4"/>
<feature type="non-terminal residue" evidence="1">
    <location>
        <position position="1"/>
    </location>
</feature>
<comment type="caution">
    <text evidence="1">The sequence shown here is derived from an EMBL/GenBank/DDBJ whole genome shotgun (WGS) entry which is preliminary data.</text>
</comment>
<dbReference type="EMBL" id="JAHYIQ010000002">
    <property type="protein sequence ID" value="KAK1134597.1"/>
    <property type="molecule type" value="Genomic_DNA"/>
</dbReference>
<evidence type="ECO:0000313" key="1">
    <source>
        <dbReference type="EMBL" id="KAK1134597.1"/>
    </source>
</evidence>
<gene>
    <name evidence="1" type="ORF">K0M31_007379</name>
</gene>
<sequence length="124" mass="13779">AAKFLVGPNVTTRAPVDGSPIWRVPLNAPTTTTTTTATATATFAEREKSVRCMPSRRAAMRKNDRRALFEQVETGCPAASDSWQESGTREICVWLKPAPKYVKTRNALGERERERRKARGLCSK</sequence>
<dbReference type="Proteomes" id="UP001177670">
    <property type="component" value="Unassembled WGS sequence"/>
</dbReference>
<accession>A0AA40KVL4</accession>
<protein>
    <submittedName>
        <fullName evidence="1">Uncharacterized protein</fullName>
    </submittedName>
</protein>
<name>A0AA40KVL4_9HYME</name>
<reference evidence="1" key="1">
    <citation type="submission" date="2021-10" db="EMBL/GenBank/DDBJ databases">
        <title>Melipona bicolor Genome sequencing and assembly.</title>
        <authorList>
            <person name="Araujo N.S."/>
            <person name="Arias M.C."/>
        </authorList>
    </citation>
    <scope>NUCLEOTIDE SEQUENCE</scope>
    <source>
        <strain evidence="1">USP_2M_L1-L4_2017</strain>
        <tissue evidence="1">Whole body</tissue>
    </source>
</reference>
<proteinExistence type="predicted"/>
<organism evidence="1 2">
    <name type="scientific">Melipona bicolor</name>
    <dbReference type="NCBI Taxonomy" id="60889"/>
    <lineage>
        <taxon>Eukaryota</taxon>
        <taxon>Metazoa</taxon>
        <taxon>Ecdysozoa</taxon>
        <taxon>Arthropoda</taxon>
        <taxon>Hexapoda</taxon>
        <taxon>Insecta</taxon>
        <taxon>Pterygota</taxon>
        <taxon>Neoptera</taxon>
        <taxon>Endopterygota</taxon>
        <taxon>Hymenoptera</taxon>
        <taxon>Apocrita</taxon>
        <taxon>Aculeata</taxon>
        <taxon>Apoidea</taxon>
        <taxon>Anthophila</taxon>
        <taxon>Apidae</taxon>
        <taxon>Melipona</taxon>
    </lineage>
</organism>